<evidence type="ECO:0000256" key="5">
    <source>
        <dbReference type="ARBA" id="ARBA00023224"/>
    </source>
</evidence>
<dbReference type="SUPFAM" id="SSF58104">
    <property type="entry name" value="Methyl-accepting chemotaxis protein (MCP) signaling domain"/>
    <property type="match status" value="1"/>
</dbReference>
<evidence type="ECO:0000313" key="9">
    <source>
        <dbReference type="Proteomes" id="UP000628984"/>
    </source>
</evidence>
<dbReference type="GO" id="GO:0016020">
    <property type="term" value="C:membrane"/>
    <property type="evidence" value="ECO:0007669"/>
    <property type="project" value="UniProtKB-SubCell"/>
</dbReference>
<protein>
    <submittedName>
        <fullName evidence="8">Chemotaxis protein</fullName>
    </submittedName>
</protein>
<feature type="domain" description="Methyl-accepting transducer" evidence="7">
    <location>
        <begin position="16"/>
        <end position="252"/>
    </location>
</feature>
<dbReference type="GO" id="GO:0007165">
    <property type="term" value="P:signal transduction"/>
    <property type="evidence" value="ECO:0007669"/>
    <property type="project" value="UniProtKB-KW"/>
</dbReference>
<keyword evidence="3" id="KW-1133">Transmembrane helix</keyword>
<keyword evidence="4" id="KW-0472">Membrane</keyword>
<evidence type="ECO:0000313" key="8">
    <source>
        <dbReference type="EMBL" id="GGW21345.1"/>
    </source>
</evidence>
<proteinExistence type="predicted"/>
<gene>
    <name evidence="8" type="ORF">GCM10011452_01340</name>
</gene>
<keyword evidence="5 6" id="KW-0807">Transducer</keyword>
<reference evidence="8" key="1">
    <citation type="journal article" date="2014" name="Int. J. Syst. Evol. Microbiol.">
        <title>Complete genome sequence of Corynebacterium casei LMG S-19264T (=DSM 44701T), isolated from a smear-ripened cheese.</title>
        <authorList>
            <consortium name="US DOE Joint Genome Institute (JGI-PGF)"/>
            <person name="Walter F."/>
            <person name="Albersmeier A."/>
            <person name="Kalinowski J."/>
            <person name="Ruckert C."/>
        </authorList>
    </citation>
    <scope>NUCLEOTIDE SEQUENCE</scope>
    <source>
        <strain evidence="8">KCTC 23714</strain>
    </source>
</reference>
<dbReference type="Gene3D" id="1.10.287.950">
    <property type="entry name" value="Methyl-accepting chemotaxis protein"/>
    <property type="match status" value="1"/>
</dbReference>
<dbReference type="Proteomes" id="UP000628984">
    <property type="component" value="Unassembled WGS sequence"/>
</dbReference>
<accession>A0A918MFW2</accession>
<dbReference type="SMART" id="SM00283">
    <property type="entry name" value="MA"/>
    <property type="match status" value="1"/>
</dbReference>
<organism evidence="8 9">
    <name type="scientific">Gemmobacter lanyuensis</name>
    <dbReference type="NCBI Taxonomy" id="1054497"/>
    <lineage>
        <taxon>Bacteria</taxon>
        <taxon>Pseudomonadati</taxon>
        <taxon>Pseudomonadota</taxon>
        <taxon>Alphaproteobacteria</taxon>
        <taxon>Rhodobacterales</taxon>
        <taxon>Paracoccaceae</taxon>
        <taxon>Gemmobacter</taxon>
    </lineage>
</organism>
<reference evidence="8" key="2">
    <citation type="submission" date="2020-09" db="EMBL/GenBank/DDBJ databases">
        <authorList>
            <person name="Sun Q."/>
            <person name="Kim S."/>
        </authorList>
    </citation>
    <scope>NUCLEOTIDE SEQUENCE</scope>
    <source>
        <strain evidence="8">KCTC 23714</strain>
    </source>
</reference>
<dbReference type="AlphaFoldDB" id="A0A918MFW2"/>
<dbReference type="PROSITE" id="PS50111">
    <property type="entry name" value="CHEMOTAXIS_TRANSDUC_2"/>
    <property type="match status" value="1"/>
</dbReference>
<dbReference type="PANTHER" id="PTHR32089:SF119">
    <property type="entry name" value="METHYL-ACCEPTING CHEMOTAXIS PROTEIN CTPL"/>
    <property type="match status" value="1"/>
</dbReference>
<comment type="subcellular location">
    <subcellularLocation>
        <location evidence="1">Membrane</location>
        <topology evidence="1">Multi-pass membrane protein</topology>
    </subcellularLocation>
</comment>
<evidence type="ECO:0000256" key="1">
    <source>
        <dbReference type="ARBA" id="ARBA00004141"/>
    </source>
</evidence>
<keyword evidence="9" id="KW-1185">Reference proteome</keyword>
<dbReference type="InterPro" id="IPR004089">
    <property type="entry name" value="MCPsignal_dom"/>
</dbReference>
<evidence type="ECO:0000256" key="4">
    <source>
        <dbReference type="ARBA" id="ARBA00023136"/>
    </source>
</evidence>
<sequence>MNATDRTETFQQISADAGGLCLSLAEANGHVDDLDSALARQARVFADLGAEVARMAEANSTVNTSASEALAATGRARDCVGDGQREVATITDGIQTLSGEVAAIGQRIDALQTALERVNRVISDILSIARTTNILAINAAIEATRAGRAGAGFMVVAREIKALSNQTQDASEEIQTTLGGLAEQTGALISASEGARDRAGALRQRSEGVDAVMLRIAGAVDDVVTRQHAIAEAASRSGQALTQFRTGIAGISEGVADSSTRLSDLRQELYGVLGKGENLIGLCARLGVTTVDTPYVTAVKSTAAAISAAFEQALTAGMIGIDDLFDTDYRPVPGSDPAQVMSRMTAITDRLLPAHQEPLLELSPRVVFAACVDRNGYLPTHNLKFSQPQRPNDPVWNAANCRNRRIFNDRVGLGAGQSTRPFLLQAYRRDMGNGQFVMMKDVSAPIFVQGRHWGGLRLAYKA</sequence>
<evidence type="ECO:0000256" key="3">
    <source>
        <dbReference type="ARBA" id="ARBA00022989"/>
    </source>
</evidence>
<name>A0A918MFW2_9RHOB</name>
<dbReference type="Pfam" id="PF00015">
    <property type="entry name" value="MCPsignal"/>
    <property type="match status" value="1"/>
</dbReference>
<evidence type="ECO:0000259" key="7">
    <source>
        <dbReference type="PROSITE" id="PS50111"/>
    </source>
</evidence>
<dbReference type="EMBL" id="BMYQ01000001">
    <property type="protein sequence ID" value="GGW21345.1"/>
    <property type="molecule type" value="Genomic_DNA"/>
</dbReference>
<keyword evidence="2" id="KW-0812">Transmembrane</keyword>
<evidence type="ECO:0000256" key="2">
    <source>
        <dbReference type="ARBA" id="ARBA00022692"/>
    </source>
</evidence>
<comment type="caution">
    <text evidence="8">The sequence shown here is derived from an EMBL/GenBank/DDBJ whole genome shotgun (WGS) entry which is preliminary data.</text>
</comment>
<dbReference type="PANTHER" id="PTHR32089">
    <property type="entry name" value="METHYL-ACCEPTING CHEMOTAXIS PROTEIN MCPB"/>
    <property type="match status" value="1"/>
</dbReference>
<evidence type="ECO:0000256" key="6">
    <source>
        <dbReference type="PROSITE-ProRule" id="PRU00284"/>
    </source>
</evidence>
<dbReference type="RefSeq" id="WP_189631882.1">
    <property type="nucleotide sequence ID" value="NZ_BMYQ01000001.1"/>
</dbReference>